<protein>
    <submittedName>
        <fullName evidence="1">Uncharacterized protein</fullName>
    </submittedName>
</protein>
<evidence type="ECO:0000313" key="2">
    <source>
        <dbReference type="Proteomes" id="UP001497516"/>
    </source>
</evidence>
<name>A0AAV2CSD7_9ROSI</name>
<accession>A0AAV2CSD7</accession>
<gene>
    <name evidence="1" type="ORF">LTRI10_LOCUS6969</name>
</gene>
<dbReference type="EMBL" id="OZ034814">
    <property type="protein sequence ID" value="CAL1359487.1"/>
    <property type="molecule type" value="Genomic_DNA"/>
</dbReference>
<organism evidence="1 2">
    <name type="scientific">Linum trigynum</name>
    <dbReference type="NCBI Taxonomy" id="586398"/>
    <lineage>
        <taxon>Eukaryota</taxon>
        <taxon>Viridiplantae</taxon>
        <taxon>Streptophyta</taxon>
        <taxon>Embryophyta</taxon>
        <taxon>Tracheophyta</taxon>
        <taxon>Spermatophyta</taxon>
        <taxon>Magnoliopsida</taxon>
        <taxon>eudicotyledons</taxon>
        <taxon>Gunneridae</taxon>
        <taxon>Pentapetalae</taxon>
        <taxon>rosids</taxon>
        <taxon>fabids</taxon>
        <taxon>Malpighiales</taxon>
        <taxon>Linaceae</taxon>
        <taxon>Linum</taxon>
    </lineage>
</organism>
<reference evidence="1 2" key="1">
    <citation type="submission" date="2024-04" db="EMBL/GenBank/DDBJ databases">
        <authorList>
            <person name="Fracassetti M."/>
        </authorList>
    </citation>
    <scope>NUCLEOTIDE SEQUENCE [LARGE SCALE GENOMIC DNA]</scope>
</reference>
<keyword evidence="2" id="KW-1185">Reference proteome</keyword>
<evidence type="ECO:0000313" key="1">
    <source>
        <dbReference type="EMBL" id="CAL1359487.1"/>
    </source>
</evidence>
<dbReference type="AlphaFoldDB" id="A0AAV2CSD7"/>
<proteinExistence type="predicted"/>
<dbReference type="Proteomes" id="UP001497516">
    <property type="component" value="Chromosome 10"/>
</dbReference>
<sequence length="74" mass="8460">MFAEQPHPPQAHYSAICCHDLYVNDDPWEIWRRLQSSSEKPGDVYAFTELKKKAKSGGDVNKRAIQKVGWNDGN</sequence>